<feature type="chain" id="PRO_5013118918" description="Extracellular membrane protein CFEM domain-containing protein" evidence="1">
    <location>
        <begin position="22"/>
        <end position="88"/>
    </location>
</feature>
<accession>A0A1Y2HI22</accession>
<gene>
    <name evidence="2" type="ORF">BCR44DRAFT_53868</name>
</gene>
<reference evidence="2 3" key="1">
    <citation type="submission" date="2016-07" db="EMBL/GenBank/DDBJ databases">
        <title>Pervasive Adenine N6-methylation of Active Genes in Fungi.</title>
        <authorList>
            <consortium name="DOE Joint Genome Institute"/>
            <person name="Mondo S.J."/>
            <person name="Dannebaum R.O."/>
            <person name="Kuo R.C."/>
            <person name="Labutti K."/>
            <person name="Haridas S."/>
            <person name="Kuo A."/>
            <person name="Salamov A."/>
            <person name="Ahrendt S.R."/>
            <person name="Lipzen A."/>
            <person name="Sullivan W."/>
            <person name="Andreopoulos W.B."/>
            <person name="Clum A."/>
            <person name="Lindquist E."/>
            <person name="Daum C."/>
            <person name="Ramamoorthy G.K."/>
            <person name="Gryganskyi A."/>
            <person name="Culley D."/>
            <person name="Magnuson J.K."/>
            <person name="James T.Y."/>
            <person name="O'Malley M.A."/>
            <person name="Stajich J.E."/>
            <person name="Spatafora J.W."/>
            <person name="Visel A."/>
            <person name="Grigoriev I.V."/>
        </authorList>
    </citation>
    <scope>NUCLEOTIDE SEQUENCE [LARGE SCALE GENOMIC DNA]</scope>
    <source>
        <strain evidence="2 3">PL171</strain>
    </source>
</reference>
<feature type="signal peptide" evidence="1">
    <location>
        <begin position="1"/>
        <end position="21"/>
    </location>
</feature>
<sequence>MHFSISAIATLALATAAAVNGQVVGDNQAPAPGQGAGAPSCGSAAADAVFQNCLGTARTLRATNCAQFERTQGYDFFNCACENAKVTV</sequence>
<evidence type="ECO:0000313" key="3">
    <source>
        <dbReference type="Proteomes" id="UP000193411"/>
    </source>
</evidence>
<keyword evidence="1" id="KW-0732">Signal</keyword>
<evidence type="ECO:0000313" key="2">
    <source>
        <dbReference type="EMBL" id="ORZ34248.1"/>
    </source>
</evidence>
<evidence type="ECO:0000256" key="1">
    <source>
        <dbReference type="SAM" id="SignalP"/>
    </source>
</evidence>
<keyword evidence="3" id="KW-1185">Reference proteome</keyword>
<proteinExistence type="predicted"/>
<feature type="non-terminal residue" evidence="2">
    <location>
        <position position="88"/>
    </location>
</feature>
<protein>
    <recommendedName>
        <fullName evidence="4">Extracellular membrane protein CFEM domain-containing protein</fullName>
    </recommendedName>
</protein>
<dbReference type="AlphaFoldDB" id="A0A1Y2HI22"/>
<name>A0A1Y2HI22_9FUNG</name>
<dbReference type="Proteomes" id="UP000193411">
    <property type="component" value="Unassembled WGS sequence"/>
</dbReference>
<evidence type="ECO:0008006" key="4">
    <source>
        <dbReference type="Google" id="ProtNLM"/>
    </source>
</evidence>
<comment type="caution">
    <text evidence="2">The sequence shown here is derived from an EMBL/GenBank/DDBJ whole genome shotgun (WGS) entry which is preliminary data.</text>
</comment>
<dbReference type="EMBL" id="MCFL01000030">
    <property type="protein sequence ID" value="ORZ34248.1"/>
    <property type="molecule type" value="Genomic_DNA"/>
</dbReference>
<organism evidence="2 3">
    <name type="scientific">Catenaria anguillulae PL171</name>
    <dbReference type="NCBI Taxonomy" id="765915"/>
    <lineage>
        <taxon>Eukaryota</taxon>
        <taxon>Fungi</taxon>
        <taxon>Fungi incertae sedis</taxon>
        <taxon>Blastocladiomycota</taxon>
        <taxon>Blastocladiomycetes</taxon>
        <taxon>Blastocladiales</taxon>
        <taxon>Catenariaceae</taxon>
        <taxon>Catenaria</taxon>
    </lineage>
</organism>